<accession>A0A1A9K6S2</accession>
<name>A0A1A9K6S2_9PSED</name>
<dbReference type="SUPFAM" id="SSF143120">
    <property type="entry name" value="YefM-like"/>
    <property type="match status" value="1"/>
</dbReference>
<gene>
    <name evidence="2" type="ORF">A9C11_04540</name>
</gene>
<proteinExistence type="inferred from homology"/>
<comment type="similarity">
    <text evidence="1">Belongs to the phD/YefM antitoxin family.</text>
</comment>
<dbReference type="AlphaFoldDB" id="A0A1A9K6S2"/>
<evidence type="ECO:0000313" key="3">
    <source>
        <dbReference type="Proteomes" id="UP000077748"/>
    </source>
</evidence>
<evidence type="ECO:0000313" key="2">
    <source>
        <dbReference type="EMBL" id="ANI13295.1"/>
    </source>
</evidence>
<organism evidence="2 3">
    <name type="scientific">Pseudomonas citronellolis</name>
    <dbReference type="NCBI Taxonomy" id="53408"/>
    <lineage>
        <taxon>Bacteria</taxon>
        <taxon>Pseudomonadati</taxon>
        <taxon>Pseudomonadota</taxon>
        <taxon>Gammaproteobacteria</taxon>
        <taxon>Pseudomonadales</taxon>
        <taxon>Pseudomonadaceae</taxon>
        <taxon>Pseudomonas</taxon>
    </lineage>
</organism>
<reference evidence="2 3" key="1">
    <citation type="submission" date="2016-05" db="EMBL/GenBank/DDBJ databases">
        <title>Genome Sequence of Pseudomonas citronellolis Strain SJTE-3, an Estrogens and Persistent Organic Pollutants degradation strain.</title>
        <authorList>
            <person name="Liang R."/>
        </authorList>
    </citation>
    <scope>NUCLEOTIDE SEQUENCE [LARGE SCALE GENOMIC DNA]</scope>
    <source>
        <strain evidence="2 3">SJTE-3</strain>
    </source>
</reference>
<sequence>MAHAVLADVAASITELKKDPMGTIEAGHGKPVVILNRNAPAFYAVPPDVYEQMLEALDDAFLARLVRERSGEPSREITLDEL</sequence>
<evidence type="ECO:0000256" key="1">
    <source>
        <dbReference type="ARBA" id="ARBA00009981"/>
    </source>
</evidence>
<dbReference type="InterPro" id="IPR036165">
    <property type="entry name" value="YefM-like_sf"/>
</dbReference>
<dbReference type="RefSeq" id="WP_064581899.1">
    <property type="nucleotide sequence ID" value="NZ_CP015878.1"/>
</dbReference>
<dbReference type="Proteomes" id="UP000077748">
    <property type="component" value="Chromosome"/>
</dbReference>
<dbReference type="EMBL" id="CP015878">
    <property type="protein sequence ID" value="ANI13295.1"/>
    <property type="molecule type" value="Genomic_DNA"/>
</dbReference>
<protein>
    <submittedName>
        <fullName evidence="2">Plasmid stability protein StbD, antitoxin of toxin-antitoxin stability system</fullName>
    </submittedName>
</protein>